<comment type="subcellular location">
    <subcellularLocation>
        <location evidence="1">Cell membrane</location>
        <topology evidence="1">Multi-pass membrane protein</topology>
    </subcellularLocation>
</comment>
<feature type="transmembrane region" description="Helical" evidence="9">
    <location>
        <begin position="145"/>
        <end position="169"/>
    </location>
</feature>
<dbReference type="AlphaFoldDB" id="A0A1M6U8F8"/>
<feature type="domain" description="PTS EIIC type-3" evidence="10">
    <location>
        <begin position="8"/>
        <end position="426"/>
    </location>
</feature>
<keyword evidence="7 8" id="KW-0472">Membrane</keyword>
<dbReference type="STRING" id="1121302.SAMN02745163_04211"/>
<dbReference type="PANTHER" id="PTHR33989:SF4">
    <property type="entry name" value="PTS SYSTEM N,N'-DIACETYLCHITOBIOSE-SPECIFIC EIIC COMPONENT"/>
    <property type="match status" value="1"/>
</dbReference>
<evidence type="ECO:0000256" key="8">
    <source>
        <dbReference type="PIRNR" id="PIRNR006351"/>
    </source>
</evidence>
<accession>A0A1M6U8F8</accession>
<dbReference type="GO" id="GO:0008982">
    <property type="term" value="F:protein-N(PI)-phosphohistidine-sugar phosphotransferase activity"/>
    <property type="evidence" value="ECO:0007669"/>
    <property type="project" value="UniProtKB-UniRule"/>
</dbReference>
<proteinExistence type="predicted"/>
<protein>
    <recommendedName>
        <fullName evidence="8">Permease IIC component</fullName>
    </recommendedName>
</protein>
<feature type="transmembrane region" description="Helical" evidence="9">
    <location>
        <begin position="190"/>
        <end position="213"/>
    </location>
</feature>
<evidence type="ECO:0000256" key="5">
    <source>
        <dbReference type="ARBA" id="ARBA00022692"/>
    </source>
</evidence>
<dbReference type="PANTHER" id="PTHR33989">
    <property type="match status" value="1"/>
</dbReference>
<dbReference type="PIRSF" id="PIRSF006351">
    <property type="entry name" value="PTS_EIIC-Cellobiose"/>
    <property type="match status" value="1"/>
</dbReference>
<dbReference type="PROSITE" id="PS51105">
    <property type="entry name" value="PTS_EIIC_TYPE_3"/>
    <property type="match status" value="1"/>
</dbReference>
<dbReference type="GO" id="GO:0005886">
    <property type="term" value="C:plasma membrane"/>
    <property type="evidence" value="ECO:0007669"/>
    <property type="project" value="UniProtKB-SubCell"/>
</dbReference>
<dbReference type="InterPro" id="IPR051088">
    <property type="entry name" value="PTS_Sugar-EIIC/EIIB"/>
</dbReference>
<evidence type="ECO:0000256" key="1">
    <source>
        <dbReference type="ARBA" id="ARBA00004651"/>
    </source>
</evidence>
<feature type="transmembrane region" description="Helical" evidence="9">
    <location>
        <begin position="264"/>
        <end position="286"/>
    </location>
</feature>
<evidence type="ECO:0000256" key="4">
    <source>
        <dbReference type="ARBA" id="ARBA00022597"/>
    </source>
</evidence>
<gene>
    <name evidence="11" type="ORF">SAMN02745163_04211</name>
</gene>
<evidence type="ECO:0000313" key="12">
    <source>
        <dbReference type="Proteomes" id="UP000184310"/>
    </source>
</evidence>
<evidence type="ECO:0000256" key="2">
    <source>
        <dbReference type="ARBA" id="ARBA00022448"/>
    </source>
</evidence>
<feature type="transmembrane region" description="Helical" evidence="9">
    <location>
        <begin position="72"/>
        <end position="98"/>
    </location>
</feature>
<comment type="function">
    <text evidence="8">The phosphoenolpyruvate-dependent sugar phosphotransferase system (PTS), a major carbohydrate active -transport system, catalyzes the phosphorylation of incoming sugar substrates concomitant with their translocation across the cell membrane.</text>
</comment>
<keyword evidence="4 8" id="KW-0762">Sugar transport</keyword>
<keyword evidence="3 8" id="KW-1003">Cell membrane</keyword>
<evidence type="ECO:0000313" key="11">
    <source>
        <dbReference type="EMBL" id="SHK65469.1"/>
    </source>
</evidence>
<organism evidence="11 12">
    <name type="scientific">Clostridium cavendishii DSM 21758</name>
    <dbReference type="NCBI Taxonomy" id="1121302"/>
    <lineage>
        <taxon>Bacteria</taxon>
        <taxon>Bacillati</taxon>
        <taxon>Bacillota</taxon>
        <taxon>Clostridia</taxon>
        <taxon>Eubacteriales</taxon>
        <taxon>Clostridiaceae</taxon>
        <taxon>Clostridium</taxon>
    </lineage>
</organism>
<dbReference type="NCBIfam" id="TIGR00410">
    <property type="entry name" value="lacE"/>
    <property type="match status" value="1"/>
</dbReference>
<feature type="transmembrane region" description="Helical" evidence="9">
    <location>
        <begin position="233"/>
        <end position="257"/>
    </location>
</feature>
<keyword evidence="2 8" id="KW-0813">Transport</keyword>
<name>A0A1M6U8F8_9CLOT</name>
<keyword evidence="5 9" id="KW-0812">Transmembrane</keyword>
<dbReference type="InterPro" id="IPR004796">
    <property type="entry name" value="PTS_IIC_cello"/>
</dbReference>
<dbReference type="Proteomes" id="UP000184310">
    <property type="component" value="Unassembled WGS sequence"/>
</dbReference>
<evidence type="ECO:0000256" key="9">
    <source>
        <dbReference type="SAM" id="Phobius"/>
    </source>
</evidence>
<evidence type="ECO:0000259" key="10">
    <source>
        <dbReference type="PROSITE" id="PS51105"/>
    </source>
</evidence>
<dbReference type="Pfam" id="PF02378">
    <property type="entry name" value="PTS_EIIC"/>
    <property type="match status" value="1"/>
</dbReference>
<dbReference type="InterPro" id="IPR003352">
    <property type="entry name" value="PTS_EIIC"/>
</dbReference>
<sequence length="449" mass="48057">MQKFMDWMERNIVPIAAKIGAQRHMVAMRDGFASIMPLMVVGGFGSLIHSWPFKGMKDALLVEGKPLHFLDIMGLNIYGGTLYIMAILATVAISYALAKSYESDGLAAGILSLANMFVLMCMFQFKGPTTWGENYYGWFAWEPGIASKWLGGDGLLMGVAVALISTTLFCKLERSGKLNISLPEGVPPAVARSFSALLPSAVILIITSAIVAICDAAGVKDIYWGIYLTVCKPLMGLAGSLPFALLLIFVSQVLWFFGLHGSNIVLPVTNAILLPLATANAAAVAAGQQPEHIVSSLFLDSYVNQGGSGLSVALLLVILIVSKSQLNKAVGKVSVGPGFFNINEPVIFGLPIVLNPIYIIPFILAPMSACIIAYVLTSIGFVGKTYVITAWTTPPIINAFLATGQWQGAATAAICIIVGMLIYFPFVMFADRRELQLEKQAESGSSVNM</sequence>
<dbReference type="RefSeq" id="WP_072993015.1">
    <property type="nucleotide sequence ID" value="NZ_FQZB01000022.1"/>
</dbReference>
<feature type="transmembrane region" description="Helical" evidence="9">
    <location>
        <begin position="105"/>
        <end position="125"/>
    </location>
</feature>
<evidence type="ECO:0000256" key="3">
    <source>
        <dbReference type="ARBA" id="ARBA00022475"/>
    </source>
</evidence>
<keyword evidence="12" id="KW-1185">Reference proteome</keyword>
<feature type="transmembrane region" description="Helical" evidence="9">
    <location>
        <begin position="409"/>
        <end position="430"/>
    </location>
</feature>
<dbReference type="InterPro" id="IPR004501">
    <property type="entry name" value="PTS_EIIC_3"/>
</dbReference>
<evidence type="ECO:0000256" key="6">
    <source>
        <dbReference type="ARBA" id="ARBA00022989"/>
    </source>
</evidence>
<reference evidence="11 12" key="1">
    <citation type="submission" date="2016-11" db="EMBL/GenBank/DDBJ databases">
        <authorList>
            <person name="Jaros S."/>
            <person name="Januszkiewicz K."/>
            <person name="Wedrychowicz H."/>
        </authorList>
    </citation>
    <scope>NUCLEOTIDE SEQUENCE [LARGE SCALE GENOMIC DNA]</scope>
    <source>
        <strain evidence="11 12">DSM 21758</strain>
    </source>
</reference>
<dbReference type="OrthoDB" id="1641940at2"/>
<dbReference type="EMBL" id="FQZB01000022">
    <property type="protein sequence ID" value="SHK65469.1"/>
    <property type="molecule type" value="Genomic_DNA"/>
</dbReference>
<dbReference type="GO" id="GO:0009401">
    <property type="term" value="P:phosphoenolpyruvate-dependent sugar phosphotransferase system"/>
    <property type="evidence" value="ECO:0007669"/>
    <property type="project" value="InterPro"/>
</dbReference>
<keyword evidence="6 9" id="KW-1133">Transmembrane helix</keyword>
<feature type="transmembrane region" description="Helical" evidence="9">
    <location>
        <begin position="32"/>
        <end position="52"/>
    </location>
</feature>
<evidence type="ECO:0000256" key="7">
    <source>
        <dbReference type="ARBA" id="ARBA00023136"/>
    </source>
</evidence>